<dbReference type="Pfam" id="PF07589">
    <property type="entry name" value="PEP-CTERM"/>
    <property type="match status" value="1"/>
</dbReference>
<dbReference type="EMBL" id="MT143344">
    <property type="protein sequence ID" value="QJA95794.1"/>
    <property type="molecule type" value="Genomic_DNA"/>
</dbReference>
<dbReference type="InterPro" id="IPR013424">
    <property type="entry name" value="Ice-binding_C"/>
</dbReference>
<evidence type="ECO:0000313" key="3">
    <source>
        <dbReference type="EMBL" id="QJA95794.1"/>
    </source>
</evidence>
<keyword evidence="1" id="KW-1133">Transmembrane helix</keyword>
<name>A0A6M3LQS4_9ZZZZ</name>
<gene>
    <name evidence="3" type="ORF">MM415B05176_0008</name>
</gene>
<keyword evidence="1" id="KW-0812">Transmembrane</keyword>
<dbReference type="AlphaFoldDB" id="A0A6M3LQS4"/>
<keyword evidence="1" id="KW-0472">Membrane</keyword>
<organism evidence="3">
    <name type="scientific">viral metagenome</name>
    <dbReference type="NCBI Taxonomy" id="1070528"/>
    <lineage>
        <taxon>unclassified sequences</taxon>
        <taxon>metagenomes</taxon>
        <taxon>organismal metagenomes</taxon>
    </lineage>
</organism>
<feature type="transmembrane region" description="Helical" evidence="1">
    <location>
        <begin position="86"/>
        <end position="102"/>
    </location>
</feature>
<dbReference type="NCBIfam" id="TIGR02595">
    <property type="entry name" value="PEP_CTERM"/>
    <property type="match status" value="1"/>
</dbReference>
<sequence length="106" mass="12040">MKTILTLFIACVLWLMSLPAHPYTWEPPLHMEWELAPPRGVWTVYIESDHFKMPLKRDLPVIERVTAYERFIHAAAPGPVTAAPEPATIVLLASGLVGLWGVRRRK</sequence>
<feature type="domain" description="Ice-binding protein C-terminal" evidence="2">
    <location>
        <begin position="82"/>
        <end position="105"/>
    </location>
</feature>
<accession>A0A6M3LQS4</accession>
<evidence type="ECO:0000259" key="2">
    <source>
        <dbReference type="Pfam" id="PF07589"/>
    </source>
</evidence>
<proteinExistence type="predicted"/>
<protein>
    <recommendedName>
        <fullName evidence="2">Ice-binding protein C-terminal domain-containing protein</fullName>
    </recommendedName>
</protein>
<reference evidence="3" key="1">
    <citation type="submission" date="2020-03" db="EMBL/GenBank/DDBJ databases">
        <title>The deep terrestrial virosphere.</title>
        <authorList>
            <person name="Holmfeldt K."/>
            <person name="Nilsson E."/>
            <person name="Simone D."/>
            <person name="Lopez-Fernandez M."/>
            <person name="Wu X."/>
            <person name="de Brujin I."/>
            <person name="Lundin D."/>
            <person name="Andersson A."/>
            <person name="Bertilsson S."/>
            <person name="Dopson M."/>
        </authorList>
    </citation>
    <scope>NUCLEOTIDE SEQUENCE</scope>
    <source>
        <strain evidence="3">MM415B05176</strain>
    </source>
</reference>
<evidence type="ECO:0000256" key="1">
    <source>
        <dbReference type="SAM" id="Phobius"/>
    </source>
</evidence>